<accession>A0A347U8Y8</accession>
<dbReference type="Gene3D" id="1.20.1290.10">
    <property type="entry name" value="AhpD-like"/>
    <property type="match status" value="1"/>
</dbReference>
<keyword evidence="3" id="KW-1185">Reference proteome</keyword>
<evidence type="ECO:0000313" key="3">
    <source>
        <dbReference type="Proteomes" id="UP000262582"/>
    </source>
</evidence>
<dbReference type="SUPFAM" id="SSF69118">
    <property type="entry name" value="AhpD-like"/>
    <property type="match status" value="1"/>
</dbReference>
<name>A0A347U8Y8_9BACT</name>
<reference evidence="2 4" key="1">
    <citation type="submission" date="2017-09" db="EMBL/GenBank/DDBJ databases">
        <title>Genomics of the genus Arcobacter.</title>
        <authorList>
            <person name="Perez-Cataluna A."/>
            <person name="Figueras M.J."/>
            <person name="Salas-Masso N."/>
        </authorList>
    </citation>
    <scope>NUCLEOTIDE SEQUENCE [LARGE SCALE GENOMIC DNA]</scope>
    <source>
        <strain evidence="2 4">CECT 7837</strain>
    </source>
</reference>
<proteinExistence type="predicted"/>
<organism evidence="2 4">
    <name type="scientific">Arcobacter ellisii</name>
    <dbReference type="NCBI Taxonomy" id="913109"/>
    <lineage>
        <taxon>Bacteria</taxon>
        <taxon>Pseudomonadati</taxon>
        <taxon>Campylobacterota</taxon>
        <taxon>Epsilonproteobacteria</taxon>
        <taxon>Campylobacterales</taxon>
        <taxon>Arcobacteraceae</taxon>
        <taxon>Arcobacter</taxon>
    </lineage>
</organism>
<dbReference type="EMBL" id="NXIG01000011">
    <property type="protein sequence ID" value="RXI29556.1"/>
    <property type="molecule type" value="Genomic_DNA"/>
</dbReference>
<evidence type="ECO:0000313" key="4">
    <source>
        <dbReference type="Proteomes" id="UP000290588"/>
    </source>
</evidence>
<protein>
    <recommendedName>
        <fullName evidence="5">Carboxymuconolactone decarboxylase family protein</fullName>
    </recommendedName>
</protein>
<dbReference type="RefSeq" id="WP_118917490.1">
    <property type="nucleotide sequence ID" value="NZ_CP032097.1"/>
</dbReference>
<reference evidence="1 3" key="2">
    <citation type="submission" date="2018-08" db="EMBL/GenBank/DDBJ databases">
        <title>Complete genome of the Arcobacter ellisii type strain LMG 26155.</title>
        <authorList>
            <person name="Miller W.G."/>
            <person name="Yee E."/>
            <person name="Bono J.L."/>
        </authorList>
    </citation>
    <scope>NUCLEOTIDE SEQUENCE [LARGE SCALE GENOMIC DNA]</scope>
    <source>
        <strain evidence="1 3">LMG 26155</strain>
    </source>
</reference>
<dbReference type="Proteomes" id="UP000262582">
    <property type="component" value="Chromosome"/>
</dbReference>
<sequence>MPLIKTYETEEATGELLEIYNEIIKVRGSVGNNAKLFSSSPELLKQQLDFIKYYSTHPTLSMPLLASIRICVSSKEECNFCIDFNTALLVNYSKWNLEEVEFMKKNLESKKLTQKENALLKFVINSMKNPHKVDKNDIDALKKLNWEDKDILDALNHGARMLATDILFNAFKIEDYEA</sequence>
<dbReference type="AlphaFoldDB" id="A0A347U8Y8"/>
<dbReference type="KEGG" id="aell:AELL_1663"/>
<evidence type="ECO:0000313" key="1">
    <source>
        <dbReference type="EMBL" id="AXX95316.1"/>
    </source>
</evidence>
<evidence type="ECO:0008006" key="5">
    <source>
        <dbReference type="Google" id="ProtNLM"/>
    </source>
</evidence>
<dbReference type="Proteomes" id="UP000290588">
    <property type="component" value="Unassembled WGS sequence"/>
</dbReference>
<dbReference type="OrthoDB" id="5432305at2"/>
<dbReference type="InterPro" id="IPR029032">
    <property type="entry name" value="AhpD-like"/>
</dbReference>
<dbReference type="EMBL" id="CP032097">
    <property type="protein sequence ID" value="AXX95316.1"/>
    <property type="molecule type" value="Genomic_DNA"/>
</dbReference>
<gene>
    <name evidence="1" type="ORF">AELL_1663</name>
    <name evidence="2" type="ORF">CP962_10825</name>
</gene>
<evidence type="ECO:0000313" key="2">
    <source>
        <dbReference type="EMBL" id="RXI29556.1"/>
    </source>
</evidence>